<evidence type="ECO:0000313" key="2">
    <source>
        <dbReference type="Proteomes" id="UP001409585"/>
    </source>
</evidence>
<gene>
    <name evidence="1" type="ORF">GCM10025791_41390</name>
</gene>
<evidence type="ECO:0000313" key="1">
    <source>
        <dbReference type="EMBL" id="GAA4956753.1"/>
    </source>
</evidence>
<keyword evidence="2" id="KW-1185">Reference proteome</keyword>
<dbReference type="Proteomes" id="UP001409585">
    <property type="component" value="Unassembled WGS sequence"/>
</dbReference>
<comment type="caution">
    <text evidence="1">The sequence shown here is derived from an EMBL/GenBank/DDBJ whole genome shotgun (WGS) entry which is preliminary data.</text>
</comment>
<sequence>MEKIFYISTDGMKVYEWRNNKLVDTVMFYKNCEDVELLKQYLSFGVKRPVRLIVDLIEEEFKTERIPQLRGSERRNVVNRLLDRHYRDIDYITVRSNGLLKAERKEEELLICSLVNSDNVHYWLNILEEYEVPISGIFSAPLLQIDAVRQHTKANSNMLLVSSDTAWCQRETFFKAGQVKFSRLEKLEHNLHQSDNAELIVQNLVRGTEQIRHYLTNQRVLGFTDQLTVICVVAKAAKEECKRLLAQHQSDLINYSTIDDSSLINSAKAPLRIGQGNDTLLAWCASKKPVLANDYATYTNKKRYFSYVVDSGIRHGAALVCVGLLAFAAILAIDAYTITQKTEQVWQEQTRLINEYDDVYAPKEESIAIAPRIKDSIELIEHYNIAAEVRPQAYFPVIADVYSEPLFKHIRLDKVAWSKHAASSIPELVSMAYGVTNSSDSVADDDEYTEGTFHDNANDTELPVLRLSGVFKNQEQAYGTTVSLMEQFIEAISSISEVKELHLISTPVEIRPEYTFSDKVGTQVVKTTAINNYEFLLVLKPEVKWNI</sequence>
<dbReference type="RefSeq" id="WP_345426857.1">
    <property type="nucleotide sequence ID" value="NZ_AP031496.1"/>
</dbReference>
<dbReference type="EMBL" id="BAABLX010000073">
    <property type="protein sequence ID" value="GAA4956753.1"/>
    <property type="molecule type" value="Genomic_DNA"/>
</dbReference>
<reference evidence="2" key="1">
    <citation type="journal article" date="2019" name="Int. J. Syst. Evol. Microbiol.">
        <title>The Global Catalogue of Microorganisms (GCM) 10K type strain sequencing project: providing services to taxonomists for standard genome sequencing and annotation.</title>
        <authorList>
            <consortium name="The Broad Institute Genomics Platform"/>
            <consortium name="The Broad Institute Genome Sequencing Center for Infectious Disease"/>
            <person name="Wu L."/>
            <person name="Ma J."/>
        </authorList>
    </citation>
    <scope>NUCLEOTIDE SEQUENCE [LARGE SCALE GENOMIC DNA]</scope>
    <source>
        <strain evidence="2">JCM 19134</strain>
    </source>
</reference>
<name>A0AAV3U8A1_9ALTE</name>
<evidence type="ECO:0008006" key="3">
    <source>
        <dbReference type="Google" id="ProtNLM"/>
    </source>
</evidence>
<protein>
    <recommendedName>
        <fullName evidence="3">GspL cytoplasmic actin-ATPase-like domain-containing protein</fullName>
    </recommendedName>
</protein>
<organism evidence="1 2">
    <name type="scientific">Halioxenophilus aromaticivorans</name>
    <dbReference type="NCBI Taxonomy" id="1306992"/>
    <lineage>
        <taxon>Bacteria</taxon>
        <taxon>Pseudomonadati</taxon>
        <taxon>Pseudomonadota</taxon>
        <taxon>Gammaproteobacteria</taxon>
        <taxon>Alteromonadales</taxon>
        <taxon>Alteromonadaceae</taxon>
        <taxon>Halioxenophilus</taxon>
    </lineage>
</organism>
<dbReference type="AlphaFoldDB" id="A0AAV3U8A1"/>
<proteinExistence type="predicted"/>
<accession>A0AAV3U8A1</accession>